<reference evidence="2 3" key="1">
    <citation type="submission" date="2017-04" db="EMBL/GenBank/DDBJ databases">
        <authorList>
            <person name="Lin X.B."/>
            <person name="Stothard P."/>
            <person name="Tasseva G."/>
            <person name="Walter J."/>
        </authorList>
    </citation>
    <scope>NUCLEOTIDE SEQUENCE [LARGE SCALE GENOMIC DNA]</scope>
    <source>
        <strain evidence="2 3">117c</strain>
    </source>
</reference>
<dbReference type="InterPro" id="IPR021145">
    <property type="entry name" value="Portal_protein_SPP1_Gp6-like"/>
</dbReference>
<protein>
    <submittedName>
        <fullName evidence="2">Phage portal protein</fullName>
    </submittedName>
</protein>
<gene>
    <name evidence="2" type="ORF">CBF50_01810</name>
</gene>
<comment type="caution">
    <text evidence="2">The sequence shown here is derived from an EMBL/GenBank/DDBJ whole genome shotgun (WGS) entry which is preliminary data.</text>
</comment>
<dbReference type="EMBL" id="NGOH01000031">
    <property type="protein sequence ID" value="OYS14564.1"/>
    <property type="molecule type" value="Genomic_DNA"/>
</dbReference>
<dbReference type="Pfam" id="PF05133">
    <property type="entry name" value="SPP1_portal"/>
    <property type="match status" value="1"/>
</dbReference>
<name>A0A9X6P777_LACJH</name>
<sequence>MKKVRGRGLVTRNGTFLFPRDAELTNDELKGFINWNTDHLQPKYRENMRLYLSKHDILDDDPKEFGPDNRLVANLAKYIVDTYNGYSLGIAPKITLKKGDNNNNLQDWLNHVSFFDKLNELGKQTSIYGRSIGYVYQNENAETEFNYVSPSKAFIIYDNTVNREPLAFVMYEYYDTESDWQARGKIYYANKVYDFDDMKISDDDTVNPYKMIPAVEFYENEERQGVLDPVKTLLNAYDKVLSQKANQNEYFDNAYLALFNVHLKTNKKTGKPILDLVNNRFLYLPNTTPGTEPKLEFVSKPDNDGMQENYLKRLEDLIYQVSMVPNLNDQAFAGNQSGVALQYKLLSLQNKTANQVRKFKKSLRQLFRVIFSVGQVVTKPDLWDQLSIEFYPNLPTDIAGAISEAKNVEGLVSQRTALKLLPFVNDPDEEIKQINQEKQENIKNAQQAAGSLPDYLNSGEDDDKSETE</sequence>
<evidence type="ECO:0000256" key="1">
    <source>
        <dbReference type="SAM" id="MobiDB-lite"/>
    </source>
</evidence>
<organism evidence="2 3">
    <name type="scientific">Lactobacillus johnsonii</name>
    <dbReference type="NCBI Taxonomy" id="33959"/>
    <lineage>
        <taxon>Bacteria</taxon>
        <taxon>Bacillati</taxon>
        <taxon>Bacillota</taxon>
        <taxon>Bacilli</taxon>
        <taxon>Lactobacillales</taxon>
        <taxon>Lactobacillaceae</taxon>
        <taxon>Lactobacillus</taxon>
    </lineage>
</organism>
<dbReference type="AlphaFoldDB" id="A0A9X6P777"/>
<reference evidence="2 3" key="2">
    <citation type="submission" date="2017-09" db="EMBL/GenBank/DDBJ databases">
        <title>Tripartite evolution among Lactobacillus johnsonii, Lactobacillus taiwanensis, Lactobacillus reuteri and their rodent host.</title>
        <authorList>
            <person name="Wang T."/>
            <person name="Knowles S."/>
            <person name="Cheng C."/>
        </authorList>
    </citation>
    <scope>NUCLEOTIDE SEQUENCE [LARGE SCALE GENOMIC DNA]</scope>
    <source>
        <strain evidence="2 3">117c</strain>
    </source>
</reference>
<proteinExistence type="predicted"/>
<dbReference type="RefSeq" id="WP_094496996.1">
    <property type="nucleotide sequence ID" value="NZ_NGOD01000073.1"/>
</dbReference>
<dbReference type="NCBIfam" id="TIGR01538">
    <property type="entry name" value="portal_SPP1"/>
    <property type="match status" value="1"/>
</dbReference>
<feature type="compositionally biased region" description="Acidic residues" evidence="1">
    <location>
        <begin position="459"/>
        <end position="468"/>
    </location>
</feature>
<dbReference type="Proteomes" id="UP000215693">
    <property type="component" value="Unassembled WGS sequence"/>
</dbReference>
<evidence type="ECO:0000313" key="3">
    <source>
        <dbReference type="Proteomes" id="UP000215693"/>
    </source>
</evidence>
<accession>A0A9X6P777</accession>
<evidence type="ECO:0000313" key="2">
    <source>
        <dbReference type="EMBL" id="OYS14564.1"/>
    </source>
</evidence>
<dbReference type="InterPro" id="IPR006428">
    <property type="entry name" value="Portal_SPP1-type"/>
</dbReference>
<feature type="region of interest" description="Disordered" evidence="1">
    <location>
        <begin position="444"/>
        <end position="468"/>
    </location>
</feature>